<evidence type="ECO:0000313" key="3">
    <source>
        <dbReference type="Proteomes" id="UP000749311"/>
    </source>
</evidence>
<name>A0ABX0SG23_9ACTN</name>
<comment type="caution">
    <text evidence="2">The sequence shown here is derived from an EMBL/GenBank/DDBJ whole genome shotgun (WGS) entry which is preliminary data.</text>
</comment>
<keyword evidence="2" id="KW-0223">Dioxygenase</keyword>
<keyword evidence="2" id="KW-0560">Oxidoreductase</keyword>
<dbReference type="EMBL" id="JAAMOZ010000001">
    <property type="protein sequence ID" value="NIH57319.1"/>
    <property type="molecule type" value="Genomic_DNA"/>
</dbReference>
<reference evidence="2 3" key="1">
    <citation type="submission" date="2020-02" db="EMBL/GenBank/DDBJ databases">
        <title>Sequencing the genomes of 1000 actinobacteria strains.</title>
        <authorList>
            <person name="Klenk H.-P."/>
        </authorList>
    </citation>
    <scope>NUCLEOTIDE SEQUENCE [LARGE SCALE GENOMIC DNA]</scope>
    <source>
        <strain evidence="2 3">DSM 19609</strain>
    </source>
</reference>
<organism evidence="2 3">
    <name type="scientific">Brooklawnia cerclae</name>
    <dbReference type="NCBI Taxonomy" id="349934"/>
    <lineage>
        <taxon>Bacteria</taxon>
        <taxon>Bacillati</taxon>
        <taxon>Actinomycetota</taxon>
        <taxon>Actinomycetes</taxon>
        <taxon>Propionibacteriales</taxon>
        <taxon>Propionibacteriaceae</taxon>
        <taxon>Brooklawnia</taxon>
    </lineage>
</organism>
<sequence>MATVFKRYRTPTGAHVTVSETFGTKRGWTELPKEAALDVNGKPRPPIQPEPVKSKKKTTGAQAADTNTSNTPEADEGGKEES</sequence>
<dbReference type="GO" id="GO:0051213">
    <property type="term" value="F:dioxygenase activity"/>
    <property type="evidence" value="ECO:0007669"/>
    <property type="project" value="UniProtKB-KW"/>
</dbReference>
<evidence type="ECO:0000313" key="2">
    <source>
        <dbReference type="EMBL" id="NIH57319.1"/>
    </source>
</evidence>
<protein>
    <submittedName>
        <fullName evidence="2">Alkylated DNA repair dioxygenase AlkB</fullName>
    </submittedName>
</protein>
<gene>
    <name evidence="2" type="ORF">FB473_001964</name>
</gene>
<accession>A0ABX0SG23</accession>
<evidence type="ECO:0000256" key="1">
    <source>
        <dbReference type="SAM" id="MobiDB-lite"/>
    </source>
</evidence>
<feature type="region of interest" description="Disordered" evidence="1">
    <location>
        <begin position="34"/>
        <end position="82"/>
    </location>
</feature>
<dbReference type="Proteomes" id="UP000749311">
    <property type="component" value="Unassembled WGS sequence"/>
</dbReference>
<proteinExistence type="predicted"/>
<dbReference type="RefSeq" id="WP_167166913.1">
    <property type="nucleotide sequence ID" value="NZ_BAAAOO010000014.1"/>
</dbReference>
<feature type="compositionally biased region" description="Polar residues" evidence="1">
    <location>
        <begin position="59"/>
        <end position="72"/>
    </location>
</feature>
<keyword evidence="3" id="KW-1185">Reference proteome</keyword>